<evidence type="ECO:0000256" key="3">
    <source>
        <dbReference type="ARBA" id="ARBA00023014"/>
    </source>
</evidence>
<keyword evidence="2" id="KW-0408">Iron</keyword>
<gene>
    <name evidence="5" type="ORF">GNF68_16535</name>
</gene>
<evidence type="ECO:0000313" key="6">
    <source>
        <dbReference type="Proteomes" id="UP001288778"/>
    </source>
</evidence>
<feature type="domain" description="Molybdopterin oxidoreductase" evidence="4">
    <location>
        <begin position="2"/>
        <end position="128"/>
    </location>
</feature>
<evidence type="ECO:0000313" key="5">
    <source>
        <dbReference type="EMBL" id="MDZ4910596.1"/>
    </source>
</evidence>
<dbReference type="GO" id="GO:0051536">
    <property type="term" value="F:iron-sulfur cluster binding"/>
    <property type="evidence" value="ECO:0007669"/>
    <property type="project" value="UniProtKB-KW"/>
</dbReference>
<dbReference type="SUPFAM" id="SSF53706">
    <property type="entry name" value="Formate dehydrogenase/DMSO reductase, domains 1-3"/>
    <property type="match status" value="1"/>
</dbReference>
<dbReference type="Gene3D" id="3.40.50.740">
    <property type="match status" value="1"/>
</dbReference>
<feature type="non-terminal residue" evidence="5">
    <location>
        <position position="142"/>
    </location>
</feature>
<feature type="non-terminal residue" evidence="5">
    <location>
        <position position="1"/>
    </location>
</feature>
<reference evidence="5" key="1">
    <citation type="submission" date="2019-11" db="EMBL/GenBank/DDBJ databases">
        <title>Characterization of Clostridium perfringens isolates from swine manure treated agricultural soils.</title>
        <authorList>
            <person name="Wushke S.T."/>
        </authorList>
    </citation>
    <scope>NUCLEOTIDE SEQUENCE</scope>
    <source>
        <strain evidence="5">X94</strain>
    </source>
</reference>
<dbReference type="AlphaFoldDB" id="A0AAW9HY19"/>
<dbReference type="GO" id="GO:0003954">
    <property type="term" value="F:NADH dehydrogenase activity"/>
    <property type="evidence" value="ECO:0007669"/>
    <property type="project" value="TreeGrafter"/>
</dbReference>
<evidence type="ECO:0000259" key="4">
    <source>
        <dbReference type="Pfam" id="PF00384"/>
    </source>
</evidence>
<evidence type="ECO:0000256" key="2">
    <source>
        <dbReference type="ARBA" id="ARBA00023004"/>
    </source>
</evidence>
<keyword evidence="3" id="KW-0411">Iron-sulfur</keyword>
<dbReference type="GO" id="GO:0022904">
    <property type="term" value="P:respiratory electron transport chain"/>
    <property type="evidence" value="ECO:0007669"/>
    <property type="project" value="TreeGrafter"/>
</dbReference>
<keyword evidence="1" id="KW-0479">Metal-binding</keyword>
<accession>A0AAW9HY19</accession>
<dbReference type="RefSeq" id="WP_322395799.1">
    <property type="nucleotide sequence ID" value="NZ_WNUI01000488.1"/>
</dbReference>
<dbReference type="EMBL" id="WNUI01000488">
    <property type="protein sequence ID" value="MDZ4910596.1"/>
    <property type="molecule type" value="Genomic_DNA"/>
</dbReference>
<protein>
    <submittedName>
        <fullName evidence="5">Molybdopterin-dependent oxidoreductase</fullName>
    </submittedName>
</protein>
<dbReference type="GO" id="GO:0046872">
    <property type="term" value="F:metal ion binding"/>
    <property type="evidence" value="ECO:0007669"/>
    <property type="project" value="UniProtKB-KW"/>
</dbReference>
<comment type="caution">
    <text evidence="5">The sequence shown here is derived from an EMBL/GenBank/DDBJ whole genome shotgun (WGS) entry which is preliminary data.</text>
</comment>
<dbReference type="InterPro" id="IPR006656">
    <property type="entry name" value="Mopterin_OxRdtase"/>
</dbReference>
<dbReference type="Proteomes" id="UP001288778">
    <property type="component" value="Unassembled WGS sequence"/>
</dbReference>
<proteinExistence type="predicted"/>
<dbReference type="PANTHER" id="PTHR43105">
    <property type="entry name" value="RESPIRATORY NITRATE REDUCTASE"/>
    <property type="match status" value="1"/>
</dbReference>
<sequence>LIKAEDGFREADYHEALVLTAKKAESIAAKYGKDAVAVAISDRFTNEEAYVMKKLADTMGAKTLCFNNVESGLEKVLGLDASPNTIDELLATNVIVTIGFVMENNPVIQLKLKQAAEQGAKVYVINPKGYEVNDFDFATKVV</sequence>
<evidence type="ECO:0000256" key="1">
    <source>
        <dbReference type="ARBA" id="ARBA00022723"/>
    </source>
</evidence>
<dbReference type="GO" id="GO:0016020">
    <property type="term" value="C:membrane"/>
    <property type="evidence" value="ECO:0007669"/>
    <property type="project" value="TreeGrafter"/>
</dbReference>
<organism evidence="5 6">
    <name type="scientific">Clostridium perfringens</name>
    <dbReference type="NCBI Taxonomy" id="1502"/>
    <lineage>
        <taxon>Bacteria</taxon>
        <taxon>Bacillati</taxon>
        <taxon>Bacillota</taxon>
        <taxon>Clostridia</taxon>
        <taxon>Eubacteriales</taxon>
        <taxon>Clostridiaceae</taxon>
        <taxon>Clostridium</taxon>
    </lineage>
</organism>
<name>A0AAW9HY19_CLOPF</name>
<dbReference type="InterPro" id="IPR050123">
    <property type="entry name" value="Prok_molybdopt-oxidoreductase"/>
</dbReference>
<dbReference type="Pfam" id="PF00384">
    <property type="entry name" value="Molybdopterin"/>
    <property type="match status" value="1"/>
</dbReference>
<dbReference type="PANTHER" id="PTHR43105:SF10">
    <property type="entry name" value="NADH-QUINONE OXIDOREDUCTASE SUBUNIT G"/>
    <property type="match status" value="1"/>
</dbReference>
<dbReference type="Gene3D" id="3.40.228.10">
    <property type="entry name" value="Dimethylsulfoxide Reductase, domain 2"/>
    <property type="match status" value="1"/>
</dbReference>